<comment type="caution">
    <text evidence="2">The sequence shown here is derived from an EMBL/GenBank/DDBJ whole genome shotgun (WGS) entry which is preliminary data.</text>
</comment>
<dbReference type="Gene3D" id="3.30.420.10">
    <property type="entry name" value="Ribonuclease H-like superfamily/Ribonuclease H"/>
    <property type="match status" value="1"/>
</dbReference>
<keyword evidence="3" id="KW-1185">Reference proteome</keyword>
<gene>
    <name evidence="2" type="ORF">PARMNEM_LOCUS16593</name>
</gene>
<dbReference type="GO" id="GO:0015074">
    <property type="term" value="P:DNA integration"/>
    <property type="evidence" value="ECO:0007669"/>
    <property type="project" value="InterPro"/>
</dbReference>
<name>A0AAV1LT71_9NEOP</name>
<dbReference type="SUPFAM" id="SSF53098">
    <property type="entry name" value="Ribonuclease H-like"/>
    <property type="match status" value="1"/>
</dbReference>
<evidence type="ECO:0000313" key="3">
    <source>
        <dbReference type="Proteomes" id="UP001314205"/>
    </source>
</evidence>
<dbReference type="InterPro" id="IPR041588">
    <property type="entry name" value="Integrase_H2C2"/>
</dbReference>
<dbReference type="Pfam" id="PF17921">
    <property type="entry name" value="Integrase_H2C2"/>
    <property type="match status" value="1"/>
</dbReference>
<dbReference type="InterPro" id="IPR008042">
    <property type="entry name" value="Retrotrans_Pao"/>
</dbReference>
<dbReference type="AlphaFoldDB" id="A0AAV1LT71"/>
<proteinExistence type="predicted"/>
<organism evidence="2 3">
    <name type="scientific">Parnassius mnemosyne</name>
    <name type="common">clouded apollo</name>
    <dbReference type="NCBI Taxonomy" id="213953"/>
    <lineage>
        <taxon>Eukaryota</taxon>
        <taxon>Metazoa</taxon>
        <taxon>Ecdysozoa</taxon>
        <taxon>Arthropoda</taxon>
        <taxon>Hexapoda</taxon>
        <taxon>Insecta</taxon>
        <taxon>Pterygota</taxon>
        <taxon>Neoptera</taxon>
        <taxon>Endopterygota</taxon>
        <taxon>Lepidoptera</taxon>
        <taxon>Glossata</taxon>
        <taxon>Ditrysia</taxon>
        <taxon>Papilionoidea</taxon>
        <taxon>Papilionidae</taxon>
        <taxon>Parnassiinae</taxon>
        <taxon>Parnassini</taxon>
        <taxon>Parnassius</taxon>
        <taxon>Driopa</taxon>
    </lineage>
</organism>
<dbReference type="Pfam" id="PF18701">
    <property type="entry name" value="DUF5641"/>
    <property type="match status" value="1"/>
</dbReference>
<dbReference type="InterPro" id="IPR036397">
    <property type="entry name" value="RNaseH_sf"/>
</dbReference>
<dbReference type="PROSITE" id="PS50994">
    <property type="entry name" value="INTEGRASE"/>
    <property type="match status" value="1"/>
</dbReference>
<dbReference type="Pfam" id="PF05380">
    <property type="entry name" value="Peptidase_A17"/>
    <property type="match status" value="1"/>
</dbReference>
<evidence type="ECO:0000259" key="1">
    <source>
        <dbReference type="PROSITE" id="PS50994"/>
    </source>
</evidence>
<dbReference type="InterPro" id="IPR040676">
    <property type="entry name" value="DUF5641"/>
</dbReference>
<feature type="domain" description="Integrase catalytic" evidence="1">
    <location>
        <begin position="278"/>
        <end position="470"/>
    </location>
</feature>
<protein>
    <recommendedName>
        <fullName evidence="1">Integrase catalytic domain-containing protein</fullName>
    </recommendedName>
</protein>
<dbReference type="GO" id="GO:0003676">
    <property type="term" value="F:nucleic acid binding"/>
    <property type="evidence" value="ECO:0007669"/>
    <property type="project" value="InterPro"/>
</dbReference>
<evidence type="ECO:0000313" key="2">
    <source>
        <dbReference type="EMBL" id="CAK1597367.1"/>
    </source>
</evidence>
<dbReference type="InterPro" id="IPR001584">
    <property type="entry name" value="Integrase_cat-core"/>
</dbReference>
<dbReference type="PANTHER" id="PTHR47331">
    <property type="entry name" value="PHD-TYPE DOMAIN-CONTAINING PROTEIN"/>
    <property type="match status" value="1"/>
</dbReference>
<reference evidence="2 3" key="1">
    <citation type="submission" date="2023-11" db="EMBL/GenBank/DDBJ databases">
        <authorList>
            <person name="Hedman E."/>
            <person name="Englund M."/>
            <person name="Stromberg M."/>
            <person name="Nyberg Akerstrom W."/>
            <person name="Nylinder S."/>
            <person name="Jareborg N."/>
            <person name="Kallberg Y."/>
            <person name="Kronander E."/>
        </authorList>
    </citation>
    <scope>NUCLEOTIDE SEQUENCE [LARGE SCALE GENOMIC DNA]</scope>
</reference>
<dbReference type="PANTHER" id="PTHR47331:SF1">
    <property type="entry name" value="GAG-LIKE PROTEIN"/>
    <property type="match status" value="1"/>
</dbReference>
<accession>A0AAV1LT71</accession>
<dbReference type="Proteomes" id="UP001314205">
    <property type="component" value="Unassembled WGS sequence"/>
</dbReference>
<dbReference type="InterPro" id="IPR012337">
    <property type="entry name" value="RNaseH-like_sf"/>
</dbReference>
<dbReference type="EMBL" id="CAVLGL010000094">
    <property type="protein sequence ID" value="CAK1597367.1"/>
    <property type="molecule type" value="Genomic_DNA"/>
</dbReference>
<sequence>MSGLGWDEPISGVLLREWLSMLSSLPDINRVSMPRCFLPPPPPRKCRATLHGFCDASEKGYAAVVYLRNYSEPTELPGLRARVGVGKDKPTRDLSLLERYSSLDKLLGVTAWLRCFVRNSRDPSNRLSDCVLSPSERREALMHWTRMVQTEHFEPVIENLKRGSVIKGALARLNLFLDDAGMLRVGGRLKNSQLPYGARHPLLLPKDGALVRLLVAHHHVKNAHAGCNALSAILQREFWILAGRRTIRSVIFKCISCYKLKATISQPLMGDLPPDRVRAIRPFAGVGTDFAGPFLVKSSNLRNARSHKAYLCVFVCLSTKAVHLELVSALSTEACLATLGRFVSRRGLPYLIRSDCGTNYKGTDRYLKEVVEFLSSHRTYLGNAMSKRSIQWKFDPPACPHWGGIFEAVVKVAKTHLRRVIGETILTFEELATVFCKIEAVLNSRPLCPLSSDPNDLEVLIPGHFLIDQPLNALPEYPFRETNASRLSRFALLQQMTQSFWHRWSLEYLHLLQQRIKWSDKTKPPRVGDLVLVKEPNALPLYWRRGRIVKLSYGADGVPRVAEVLVRDSVLQRAVATLSRLPIYSRT</sequence>